<feature type="non-terminal residue" evidence="2">
    <location>
        <position position="1"/>
    </location>
</feature>
<evidence type="ECO:0000256" key="1">
    <source>
        <dbReference type="SAM" id="MobiDB-lite"/>
    </source>
</evidence>
<feature type="region of interest" description="Disordered" evidence="1">
    <location>
        <begin position="1"/>
        <end position="37"/>
    </location>
</feature>
<dbReference type="AlphaFoldDB" id="A0A9D3RXG1"/>
<sequence>GEGPREGWEGPREGGKPRVEDNLFLPSRPGQNSSFSQSAEIFQELQQECMRRLHVPQRSPLPRRPA</sequence>
<keyword evidence="3" id="KW-1185">Reference proteome</keyword>
<name>A0A9D3RXG1_ANGAN</name>
<evidence type="ECO:0000313" key="3">
    <source>
        <dbReference type="Proteomes" id="UP001044222"/>
    </source>
</evidence>
<gene>
    <name evidence="2" type="ORF">ANANG_G00124600</name>
</gene>
<comment type="caution">
    <text evidence="2">The sequence shown here is derived from an EMBL/GenBank/DDBJ whole genome shotgun (WGS) entry which is preliminary data.</text>
</comment>
<feature type="compositionally biased region" description="Basic and acidic residues" evidence="1">
    <location>
        <begin position="1"/>
        <end position="21"/>
    </location>
</feature>
<dbReference type="Proteomes" id="UP001044222">
    <property type="component" value="Chromosome 6"/>
</dbReference>
<dbReference type="EMBL" id="JAFIRN010000006">
    <property type="protein sequence ID" value="KAG5847304.1"/>
    <property type="molecule type" value="Genomic_DNA"/>
</dbReference>
<accession>A0A9D3RXG1</accession>
<organism evidence="2 3">
    <name type="scientific">Anguilla anguilla</name>
    <name type="common">European freshwater eel</name>
    <name type="synonym">Muraena anguilla</name>
    <dbReference type="NCBI Taxonomy" id="7936"/>
    <lineage>
        <taxon>Eukaryota</taxon>
        <taxon>Metazoa</taxon>
        <taxon>Chordata</taxon>
        <taxon>Craniata</taxon>
        <taxon>Vertebrata</taxon>
        <taxon>Euteleostomi</taxon>
        <taxon>Actinopterygii</taxon>
        <taxon>Neopterygii</taxon>
        <taxon>Teleostei</taxon>
        <taxon>Anguilliformes</taxon>
        <taxon>Anguillidae</taxon>
        <taxon>Anguilla</taxon>
    </lineage>
</organism>
<protein>
    <submittedName>
        <fullName evidence="2">Uncharacterized protein</fullName>
    </submittedName>
</protein>
<feature type="non-terminal residue" evidence="2">
    <location>
        <position position="66"/>
    </location>
</feature>
<reference evidence="2" key="1">
    <citation type="submission" date="2021-01" db="EMBL/GenBank/DDBJ databases">
        <title>A chromosome-scale assembly of European eel, Anguilla anguilla.</title>
        <authorList>
            <person name="Henkel C."/>
            <person name="Jong-Raadsen S.A."/>
            <person name="Dufour S."/>
            <person name="Weltzien F.-A."/>
            <person name="Palstra A.P."/>
            <person name="Pelster B."/>
            <person name="Spaink H.P."/>
            <person name="Van Den Thillart G.E."/>
            <person name="Jansen H."/>
            <person name="Zahm M."/>
            <person name="Klopp C."/>
            <person name="Cedric C."/>
            <person name="Louis A."/>
            <person name="Berthelot C."/>
            <person name="Parey E."/>
            <person name="Roest Crollius H."/>
            <person name="Montfort J."/>
            <person name="Robinson-Rechavi M."/>
            <person name="Bucao C."/>
            <person name="Bouchez O."/>
            <person name="Gislard M."/>
            <person name="Lluch J."/>
            <person name="Milhes M."/>
            <person name="Lampietro C."/>
            <person name="Lopez Roques C."/>
            <person name="Donnadieu C."/>
            <person name="Braasch I."/>
            <person name="Desvignes T."/>
            <person name="Postlethwait J."/>
            <person name="Bobe J."/>
            <person name="Guiguen Y."/>
            <person name="Dirks R."/>
        </authorList>
    </citation>
    <scope>NUCLEOTIDE SEQUENCE</scope>
    <source>
        <strain evidence="2">Tag_6206</strain>
        <tissue evidence="2">Liver</tissue>
    </source>
</reference>
<proteinExistence type="predicted"/>
<evidence type="ECO:0000313" key="2">
    <source>
        <dbReference type="EMBL" id="KAG5847304.1"/>
    </source>
</evidence>